<dbReference type="OrthoDB" id="6075923at2759"/>
<protein>
    <recommendedName>
        <fullName evidence="2">Concentrative nucleoside transporter C-terminal domain-containing protein</fullName>
    </recommendedName>
</protein>
<dbReference type="Proteomes" id="UP000821853">
    <property type="component" value="Unassembled WGS sequence"/>
</dbReference>
<evidence type="ECO:0000259" key="2">
    <source>
        <dbReference type="Pfam" id="PF07662"/>
    </source>
</evidence>
<dbReference type="AlphaFoldDB" id="A0A9J6HBA8"/>
<proteinExistence type="predicted"/>
<feature type="domain" description="Concentrative nucleoside transporter C-terminal" evidence="2">
    <location>
        <begin position="2"/>
        <end position="154"/>
    </location>
</feature>
<dbReference type="InterPro" id="IPR011657">
    <property type="entry name" value="CNT_C_dom"/>
</dbReference>
<feature type="transmembrane region" description="Helical" evidence="1">
    <location>
        <begin position="99"/>
        <end position="124"/>
    </location>
</feature>
<evidence type="ECO:0000256" key="1">
    <source>
        <dbReference type="SAM" id="Phobius"/>
    </source>
</evidence>
<comment type="caution">
    <text evidence="3">The sequence shown here is derived from an EMBL/GenBank/DDBJ whole genome shotgun (WGS) entry which is preliminary data.</text>
</comment>
<dbReference type="EMBL" id="JABSTR010002244">
    <property type="protein sequence ID" value="KAH9384378.1"/>
    <property type="molecule type" value="Genomic_DNA"/>
</dbReference>
<dbReference type="OMA" id="FWPETEC"/>
<dbReference type="VEuPathDB" id="VectorBase:HLOH_045746"/>
<feature type="transmembrane region" description="Helical" evidence="1">
    <location>
        <begin position="12"/>
        <end position="36"/>
    </location>
</feature>
<accession>A0A9J6HBA8</accession>
<sequence length="176" mass="18776">MGMVITGHIVSNLIGFLAFLAFLNTMVGWLGAIVALDFLSFEWLLGKIFTPLAFAMGVPWDDCGVVGELIGVKTFANEFVAYLRLSELVNNIQPRSVVIATYALCGFSNFGSIGIMLGAMGAMAPARKGDLAEVSLRALAAGSAACFMTACVAGTRFSFHTGLKDYSDKLLSSKEW</sequence>
<name>A0A9J6HBA8_HAELO</name>
<dbReference type="PANTHER" id="PTHR10590">
    <property type="entry name" value="SODIUM/NUCLEOSIDE COTRANSPORTER"/>
    <property type="match status" value="1"/>
</dbReference>
<keyword evidence="4" id="KW-1185">Reference proteome</keyword>
<dbReference type="InterPro" id="IPR008276">
    <property type="entry name" value="C_nuclsd_transpt"/>
</dbReference>
<keyword evidence="1" id="KW-0472">Membrane</keyword>
<organism evidence="3 4">
    <name type="scientific">Haemaphysalis longicornis</name>
    <name type="common">Bush tick</name>
    <dbReference type="NCBI Taxonomy" id="44386"/>
    <lineage>
        <taxon>Eukaryota</taxon>
        <taxon>Metazoa</taxon>
        <taxon>Ecdysozoa</taxon>
        <taxon>Arthropoda</taxon>
        <taxon>Chelicerata</taxon>
        <taxon>Arachnida</taxon>
        <taxon>Acari</taxon>
        <taxon>Parasitiformes</taxon>
        <taxon>Ixodida</taxon>
        <taxon>Ixodoidea</taxon>
        <taxon>Ixodidae</taxon>
        <taxon>Haemaphysalinae</taxon>
        <taxon>Haemaphysalis</taxon>
    </lineage>
</organism>
<reference evidence="3 4" key="1">
    <citation type="journal article" date="2020" name="Cell">
        <title>Large-Scale Comparative Analyses of Tick Genomes Elucidate Their Genetic Diversity and Vector Capacities.</title>
        <authorList>
            <consortium name="Tick Genome and Microbiome Consortium (TIGMIC)"/>
            <person name="Jia N."/>
            <person name="Wang J."/>
            <person name="Shi W."/>
            <person name="Du L."/>
            <person name="Sun Y."/>
            <person name="Zhan W."/>
            <person name="Jiang J.F."/>
            <person name="Wang Q."/>
            <person name="Zhang B."/>
            <person name="Ji P."/>
            <person name="Bell-Sakyi L."/>
            <person name="Cui X.M."/>
            <person name="Yuan T.T."/>
            <person name="Jiang B.G."/>
            <person name="Yang W.F."/>
            <person name="Lam T.T."/>
            <person name="Chang Q.C."/>
            <person name="Ding S.J."/>
            <person name="Wang X.J."/>
            <person name="Zhu J.G."/>
            <person name="Ruan X.D."/>
            <person name="Zhao L."/>
            <person name="Wei J.T."/>
            <person name="Ye R.Z."/>
            <person name="Que T.C."/>
            <person name="Du C.H."/>
            <person name="Zhou Y.H."/>
            <person name="Cheng J.X."/>
            <person name="Dai P.F."/>
            <person name="Guo W.B."/>
            <person name="Han X.H."/>
            <person name="Huang E.J."/>
            <person name="Li L.F."/>
            <person name="Wei W."/>
            <person name="Gao Y.C."/>
            <person name="Liu J.Z."/>
            <person name="Shao H.Z."/>
            <person name="Wang X."/>
            <person name="Wang C.C."/>
            <person name="Yang T.C."/>
            <person name="Huo Q.B."/>
            <person name="Li W."/>
            <person name="Chen H.Y."/>
            <person name="Chen S.E."/>
            <person name="Zhou L.G."/>
            <person name="Ni X.B."/>
            <person name="Tian J.H."/>
            <person name="Sheng Y."/>
            <person name="Liu T."/>
            <person name="Pan Y.S."/>
            <person name="Xia L.Y."/>
            <person name="Li J."/>
            <person name="Zhao F."/>
            <person name="Cao W.C."/>
        </authorList>
    </citation>
    <scope>NUCLEOTIDE SEQUENCE [LARGE SCALE GENOMIC DNA]</scope>
    <source>
        <strain evidence="3">HaeL-2018</strain>
    </source>
</reference>
<dbReference type="GO" id="GO:0005415">
    <property type="term" value="F:nucleoside:sodium symporter activity"/>
    <property type="evidence" value="ECO:0007669"/>
    <property type="project" value="TreeGrafter"/>
</dbReference>
<evidence type="ECO:0000313" key="4">
    <source>
        <dbReference type="Proteomes" id="UP000821853"/>
    </source>
</evidence>
<evidence type="ECO:0000313" key="3">
    <source>
        <dbReference type="EMBL" id="KAH9384378.1"/>
    </source>
</evidence>
<dbReference type="Pfam" id="PF07662">
    <property type="entry name" value="Nucleos_tra2_C"/>
    <property type="match status" value="1"/>
</dbReference>
<keyword evidence="1" id="KW-1133">Transmembrane helix</keyword>
<gene>
    <name evidence="3" type="ORF">HPB48_026385</name>
</gene>
<keyword evidence="1" id="KW-0812">Transmembrane</keyword>
<dbReference type="PANTHER" id="PTHR10590:SF4">
    <property type="entry name" value="SOLUTE CARRIER FAMILY 28 MEMBER 3"/>
    <property type="match status" value="1"/>
</dbReference>
<dbReference type="GO" id="GO:0005886">
    <property type="term" value="C:plasma membrane"/>
    <property type="evidence" value="ECO:0007669"/>
    <property type="project" value="TreeGrafter"/>
</dbReference>
<feature type="transmembrane region" description="Helical" evidence="1">
    <location>
        <begin position="136"/>
        <end position="159"/>
    </location>
</feature>